<dbReference type="GeneID" id="81390279"/>
<keyword evidence="3" id="KW-1185">Reference proteome</keyword>
<reference evidence="2" key="2">
    <citation type="journal article" date="2023" name="IMA Fungus">
        <title>Comparative genomic study of the Penicillium genus elucidates a diverse pangenome and 15 lateral gene transfer events.</title>
        <authorList>
            <person name="Petersen C."/>
            <person name="Sorensen T."/>
            <person name="Nielsen M.R."/>
            <person name="Sondergaard T.E."/>
            <person name="Sorensen J.L."/>
            <person name="Fitzpatrick D.A."/>
            <person name="Frisvad J.C."/>
            <person name="Nielsen K.L."/>
        </authorList>
    </citation>
    <scope>NUCLEOTIDE SEQUENCE</scope>
    <source>
        <strain evidence="2">IBT 34128</strain>
    </source>
</reference>
<gene>
    <name evidence="2" type="ORF">NUU61_000527</name>
</gene>
<evidence type="ECO:0000313" key="3">
    <source>
        <dbReference type="Proteomes" id="UP001141434"/>
    </source>
</evidence>
<organism evidence="2 3">
    <name type="scientific">Penicillium alfredii</name>
    <dbReference type="NCBI Taxonomy" id="1506179"/>
    <lineage>
        <taxon>Eukaryota</taxon>
        <taxon>Fungi</taxon>
        <taxon>Dikarya</taxon>
        <taxon>Ascomycota</taxon>
        <taxon>Pezizomycotina</taxon>
        <taxon>Eurotiomycetes</taxon>
        <taxon>Eurotiomycetidae</taxon>
        <taxon>Eurotiales</taxon>
        <taxon>Aspergillaceae</taxon>
        <taxon>Penicillium</taxon>
    </lineage>
</organism>
<reference evidence="2" key="1">
    <citation type="submission" date="2022-11" db="EMBL/GenBank/DDBJ databases">
        <authorList>
            <person name="Petersen C."/>
        </authorList>
    </citation>
    <scope>NUCLEOTIDE SEQUENCE</scope>
    <source>
        <strain evidence="2">IBT 34128</strain>
    </source>
</reference>
<name>A0A9W9GA98_9EURO</name>
<feature type="signal peptide" evidence="1">
    <location>
        <begin position="1"/>
        <end position="17"/>
    </location>
</feature>
<feature type="chain" id="PRO_5040825575" evidence="1">
    <location>
        <begin position="18"/>
        <end position="139"/>
    </location>
</feature>
<proteinExistence type="predicted"/>
<dbReference type="RefSeq" id="XP_056515961.1">
    <property type="nucleotide sequence ID" value="XM_056651111.1"/>
</dbReference>
<dbReference type="EMBL" id="JAPMSZ010000001">
    <property type="protein sequence ID" value="KAJ5114768.1"/>
    <property type="molecule type" value="Genomic_DNA"/>
</dbReference>
<accession>A0A9W9GA98</accession>
<dbReference type="Proteomes" id="UP001141434">
    <property type="component" value="Unassembled WGS sequence"/>
</dbReference>
<protein>
    <submittedName>
        <fullName evidence="2">Uncharacterized protein</fullName>
    </submittedName>
</protein>
<comment type="caution">
    <text evidence="2">The sequence shown here is derived from an EMBL/GenBank/DDBJ whole genome shotgun (WGS) entry which is preliminary data.</text>
</comment>
<evidence type="ECO:0000256" key="1">
    <source>
        <dbReference type="SAM" id="SignalP"/>
    </source>
</evidence>
<dbReference type="AlphaFoldDB" id="A0A9W9GA98"/>
<keyword evidence="1" id="KW-0732">Signal</keyword>
<sequence>MKFNVGLLLGTAAVAAAASIPNIPAPDTNGTALIKREQSSPGCTVGDGGTKFEWASCEHTEHQSIDAKVRKIKDGRIVDKPWSDGDLWCWIVWEGSGSDRVPCDGDGNPYALTDKASCMTVSTNVLGEYERYHHGGCFT</sequence>
<evidence type="ECO:0000313" key="2">
    <source>
        <dbReference type="EMBL" id="KAJ5114768.1"/>
    </source>
</evidence>